<feature type="transmembrane region" description="Helical" evidence="1">
    <location>
        <begin position="144"/>
        <end position="163"/>
    </location>
</feature>
<name>A0A4R5DEE1_9ACTN</name>
<dbReference type="EMBL" id="SMKZ01000010">
    <property type="protein sequence ID" value="TDE11467.1"/>
    <property type="molecule type" value="Genomic_DNA"/>
</dbReference>
<comment type="caution">
    <text evidence="2">The sequence shown here is derived from an EMBL/GenBank/DDBJ whole genome shotgun (WGS) entry which is preliminary data.</text>
</comment>
<feature type="transmembrane region" description="Helical" evidence="1">
    <location>
        <begin position="6"/>
        <end position="34"/>
    </location>
</feature>
<dbReference type="InterPro" id="IPR013901">
    <property type="entry name" value="Anthrone_oxy"/>
</dbReference>
<dbReference type="OrthoDB" id="428263at2"/>
<dbReference type="RefSeq" id="WP_131893700.1">
    <property type="nucleotide sequence ID" value="NZ_SMKZ01000010.1"/>
</dbReference>
<dbReference type="AlphaFoldDB" id="A0A4R5DEE1"/>
<gene>
    <name evidence="2" type="ORF">E1269_09375</name>
</gene>
<keyword evidence="1" id="KW-0472">Membrane</keyword>
<sequence length="166" mass="17539">MEVTRGLVLIAATVTMGLFAGVFYAFTSLVMVGLRRADDRTFVVAMQRMNAAPGPRFAVAIIGPGLLTGASLLLHLGEDHRSTLWWIVAALLFYAGAIGVITFAGNVPLNNALAAAGDPDRVADLADVRGRFEASWTRWNDARAVVSIGALTCLAAALLSVAVDWP</sequence>
<dbReference type="InParanoid" id="A0A4R5DEE1"/>
<dbReference type="Pfam" id="PF08592">
    <property type="entry name" value="Anthrone_oxy"/>
    <property type="match status" value="1"/>
</dbReference>
<keyword evidence="1" id="KW-1133">Transmembrane helix</keyword>
<keyword evidence="1" id="KW-0812">Transmembrane</keyword>
<reference evidence="2 3" key="1">
    <citation type="submission" date="2019-03" db="EMBL/GenBank/DDBJ databases">
        <title>Draft genome sequences of novel Actinobacteria.</title>
        <authorList>
            <person name="Sahin N."/>
            <person name="Ay H."/>
            <person name="Saygin H."/>
        </authorList>
    </citation>
    <scope>NUCLEOTIDE SEQUENCE [LARGE SCALE GENOMIC DNA]</scope>
    <source>
        <strain evidence="2 3">5K138</strain>
    </source>
</reference>
<evidence type="ECO:0000313" key="3">
    <source>
        <dbReference type="Proteomes" id="UP000294739"/>
    </source>
</evidence>
<accession>A0A4R5DEE1</accession>
<keyword evidence="3" id="KW-1185">Reference proteome</keyword>
<organism evidence="2 3">
    <name type="scientific">Jiangella asiatica</name>
    <dbReference type="NCBI Taxonomy" id="2530372"/>
    <lineage>
        <taxon>Bacteria</taxon>
        <taxon>Bacillati</taxon>
        <taxon>Actinomycetota</taxon>
        <taxon>Actinomycetes</taxon>
        <taxon>Jiangellales</taxon>
        <taxon>Jiangellaceae</taxon>
        <taxon>Jiangella</taxon>
    </lineage>
</organism>
<proteinExistence type="predicted"/>
<evidence type="ECO:0000313" key="2">
    <source>
        <dbReference type="EMBL" id="TDE11467.1"/>
    </source>
</evidence>
<feature type="transmembrane region" description="Helical" evidence="1">
    <location>
        <begin position="55"/>
        <end position="77"/>
    </location>
</feature>
<dbReference type="Proteomes" id="UP000294739">
    <property type="component" value="Unassembled WGS sequence"/>
</dbReference>
<protein>
    <submittedName>
        <fullName evidence="2">DUF1772 domain-containing protein</fullName>
    </submittedName>
</protein>
<feature type="transmembrane region" description="Helical" evidence="1">
    <location>
        <begin position="83"/>
        <end position="104"/>
    </location>
</feature>
<evidence type="ECO:0000256" key="1">
    <source>
        <dbReference type="SAM" id="Phobius"/>
    </source>
</evidence>